<dbReference type="GO" id="GO:0062026">
    <property type="term" value="P:negative regulation of SCF-dependent proteasomal ubiquitin-dependent catabolic process"/>
    <property type="evidence" value="ECO:0007669"/>
    <property type="project" value="TreeGrafter"/>
</dbReference>
<feature type="domain" description="Tyrosine specific protein phosphatases" evidence="2">
    <location>
        <begin position="172"/>
        <end position="242"/>
    </location>
</feature>
<sequence length="325" mass="36131">MVQLSEAAMITASESVGALPAGQYSWRPPSPPHIHIPPIPEDEGLVLPPFNGSLLDAEIKDPESREILKIITRGHFEVKVKEWKYESRRQAQPILAFLYLGPSSAAKNIVALKEEGITMLLVIRDTRSAMSGLLSGEKIANQLGIDHATVDVDGNAELIHSGFPNAISIINNHLISKYRQYANLHPSPDTKFSPDGKPTTWGKVLVFCESGNERSAAVAVAYLMAVYDLDMVRAIQFVQAQRFCIAFDDNLKNLLLNYEQILEARRSVLAAQREGFSLSDKHAPTLVVGPKRVRDEIDDDTEMTMDNRDDGARFEGRRSFAPFYN</sequence>
<dbReference type="InterPro" id="IPR000340">
    <property type="entry name" value="Dual-sp_phosphatase_cat-dom"/>
</dbReference>
<dbReference type="RefSeq" id="XP_024724356.1">
    <property type="nucleotide sequence ID" value="XM_024862356.1"/>
</dbReference>
<dbReference type="STRING" id="857342.A0A2T3BBQ4"/>
<comment type="similarity">
    <text evidence="1">Belongs to the protein-tyrosine phosphatase family. Non-receptor class subfamily.</text>
</comment>
<dbReference type="GO" id="GO:0140096">
    <property type="term" value="F:catalytic activity, acting on a protein"/>
    <property type="evidence" value="ECO:0007669"/>
    <property type="project" value="UniProtKB-ARBA"/>
</dbReference>
<evidence type="ECO:0000313" key="3">
    <source>
        <dbReference type="EMBL" id="PSS25757.1"/>
    </source>
</evidence>
<dbReference type="PANTHER" id="PTHR46588">
    <property type="entry name" value="SERINE/THREONINE/TYROSINE-INTERACTING PROTEIN"/>
    <property type="match status" value="1"/>
</dbReference>
<gene>
    <name evidence="3" type="ORF">M430DRAFT_134501</name>
</gene>
<dbReference type="OrthoDB" id="10252009at2759"/>
<dbReference type="SMART" id="SM00195">
    <property type="entry name" value="DSPc"/>
    <property type="match status" value="1"/>
</dbReference>
<dbReference type="SUPFAM" id="SSF52799">
    <property type="entry name" value="(Phosphotyrosine protein) phosphatases II"/>
    <property type="match status" value="1"/>
</dbReference>
<dbReference type="Pfam" id="PF00782">
    <property type="entry name" value="DSPc"/>
    <property type="match status" value="1"/>
</dbReference>
<name>A0A2T3BBQ4_AMORE</name>
<dbReference type="InParanoid" id="A0A2T3BBQ4"/>
<dbReference type="GO" id="GO:0005737">
    <property type="term" value="C:cytoplasm"/>
    <property type="evidence" value="ECO:0007669"/>
    <property type="project" value="TreeGrafter"/>
</dbReference>
<evidence type="ECO:0000259" key="2">
    <source>
        <dbReference type="PROSITE" id="PS50056"/>
    </source>
</evidence>
<accession>A0A2T3BBQ4</accession>
<dbReference type="CDD" id="cd14498">
    <property type="entry name" value="DSP"/>
    <property type="match status" value="1"/>
</dbReference>
<keyword evidence="4" id="KW-1185">Reference proteome</keyword>
<protein>
    <recommendedName>
        <fullName evidence="2">Tyrosine specific protein phosphatases domain-containing protein</fullName>
    </recommendedName>
</protein>
<dbReference type="Proteomes" id="UP000241818">
    <property type="component" value="Unassembled WGS sequence"/>
</dbReference>
<dbReference type="GeneID" id="36570437"/>
<dbReference type="GO" id="GO:0070372">
    <property type="term" value="P:regulation of ERK1 and ERK2 cascade"/>
    <property type="evidence" value="ECO:0007669"/>
    <property type="project" value="TreeGrafter"/>
</dbReference>
<dbReference type="Gene3D" id="3.90.190.10">
    <property type="entry name" value="Protein tyrosine phosphatase superfamily"/>
    <property type="match status" value="1"/>
</dbReference>
<dbReference type="GO" id="GO:1990444">
    <property type="term" value="F:F-box domain binding"/>
    <property type="evidence" value="ECO:0007669"/>
    <property type="project" value="TreeGrafter"/>
</dbReference>
<proteinExistence type="inferred from homology"/>
<dbReference type="GO" id="GO:0005654">
    <property type="term" value="C:nucleoplasm"/>
    <property type="evidence" value="ECO:0007669"/>
    <property type="project" value="TreeGrafter"/>
</dbReference>
<evidence type="ECO:0000256" key="1">
    <source>
        <dbReference type="ARBA" id="ARBA00009649"/>
    </source>
</evidence>
<dbReference type="AlphaFoldDB" id="A0A2T3BBQ4"/>
<reference evidence="3 4" key="1">
    <citation type="journal article" date="2018" name="New Phytol.">
        <title>Comparative genomics and transcriptomics depict ericoid mycorrhizal fungi as versatile saprotrophs and plant mutualists.</title>
        <authorList>
            <person name="Martino E."/>
            <person name="Morin E."/>
            <person name="Grelet G.A."/>
            <person name="Kuo A."/>
            <person name="Kohler A."/>
            <person name="Daghino S."/>
            <person name="Barry K.W."/>
            <person name="Cichocki N."/>
            <person name="Clum A."/>
            <person name="Dockter R.B."/>
            <person name="Hainaut M."/>
            <person name="Kuo R.C."/>
            <person name="LaButti K."/>
            <person name="Lindahl B.D."/>
            <person name="Lindquist E.A."/>
            <person name="Lipzen A."/>
            <person name="Khouja H.R."/>
            <person name="Magnuson J."/>
            <person name="Murat C."/>
            <person name="Ohm R.A."/>
            <person name="Singer S.W."/>
            <person name="Spatafora J.W."/>
            <person name="Wang M."/>
            <person name="Veneault-Fourrey C."/>
            <person name="Henrissat B."/>
            <person name="Grigoriev I.V."/>
            <person name="Martin F.M."/>
            <person name="Perotto S."/>
        </authorList>
    </citation>
    <scope>NUCLEOTIDE SEQUENCE [LARGE SCALE GENOMIC DNA]</scope>
    <source>
        <strain evidence="3 4">ATCC 22711</strain>
    </source>
</reference>
<organism evidence="3 4">
    <name type="scientific">Amorphotheca resinae ATCC 22711</name>
    <dbReference type="NCBI Taxonomy" id="857342"/>
    <lineage>
        <taxon>Eukaryota</taxon>
        <taxon>Fungi</taxon>
        <taxon>Dikarya</taxon>
        <taxon>Ascomycota</taxon>
        <taxon>Pezizomycotina</taxon>
        <taxon>Leotiomycetes</taxon>
        <taxon>Helotiales</taxon>
        <taxon>Amorphothecaceae</taxon>
        <taxon>Amorphotheca</taxon>
    </lineage>
</organism>
<evidence type="ECO:0000313" key="4">
    <source>
        <dbReference type="Proteomes" id="UP000241818"/>
    </source>
</evidence>
<dbReference type="InterPro" id="IPR020422">
    <property type="entry name" value="TYR_PHOSPHATASE_DUAL_dom"/>
</dbReference>
<dbReference type="PANTHER" id="PTHR46588:SF1">
    <property type="entry name" value="SERINE_THREONINE_TYROSINE-INTERACTING PROTEIN"/>
    <property type="match status" value="1"/>
</dbReference>
<dbReference type="EMBL" id="KZ679007">
    <property type="protein sequence ID" value="PSS25757.1"/>
    <property type="molecule type" value="Genomic_DNA"/>
</dbReference>
<dbReference type="InterPro" id="IPR000387">
    <property type="entry name" value="Tyr_Pase_dom"/>
</dbReference>
<dbReference type="InterPro" id="IPR052449">
    <property type="entry name" value="STYX-Interacting_Phosphatase"/>
</dbReference>
<dbReference type="PROSITE" id="PS50056">
    <property type="entry name" value="TYR_PHOSPHATASE_2"/>
    <property type="match status" value="1"/>
</dbReference>
<dbReference type="InterPro" id="IPR029021">
    <property type="entry name" value="Prot-tyrosine_phosphatase-like"/>
</dbReference>